<dbReference type="AlphaFoldDB" id="A0AAV6QEN0"/>
<evidence type="ECO:0000313" key="3">
    <source>
        <dbReference type="Proteomes" id="UP000693946"/>
    </source>
</evidence>
<evidence type="ECO:0000313" key="2">
    <source>
        <dbReference type="EMBL" id="KAG7490283.1"/>
    </source>
</evidence>
<proteinExistence type="predicted"/>
<dbReference type="EMBL" id="JAGKHQ010000017">
    <property type="protein sequence ID" value="KAG7490283.1"/>
    <property type="molecule type" value="Genomic_DNA"/>
</dbReference>
<sequence length="103" mass="10837">MMTLCGALILFMTVSTVGGLRCYTCTASDPKSCTDTTSCSVIFNRCFSLKLKGYNIITKGCQTSVACGGAIACCEGNLCNKTIVTAPSVILVLVSSAIFRLFL</sequence>
<comment type="caution">
    <text evidence="2">The sequence shown here is derived from an EMBL/GenBank/DDBJ whole genome shotgun (WGS) entry which is preliminary data.</text>
</comment>
<accession>A0AAV6QEN0</accession>
<feature type="signal peptide" evidence="1">
    <location>
        <begin position="1"/>
        <end position="19"/>
    </location>
</feature>
<keyword evidence="1" id="KW-0732">Signal</keyword>
<keyword evidence="3" id="KW-1185">Reference proteome</keyword>
<protein>
    <submittedName>
        <fullName evidence="2">Uncharacterized protein</fullName>
    </submittedName>
</protein>
<name>A0AAV6QEN0_SOLSE</name>
<gene>
    <name evidence="2" type="ORF">JOB18_032061</name>
</gene>
<feature type="chain" id="PRO_5043507309" evidence="1">
    <location>
        <begin position="20"/>
        <end position="103"/>
    </location>
</feature>
<dbReference type="Proteomes" id="UP000693946">
    <property type="component" value="Linkage Group LG5"/>
</dbReference>
<organism evidence="2 3">
    <name type="scientific">Solea senegalensis</name>
    <name type="common">Senegalese sole</name>
    <dbReference type="NCBI Taxonomy" id="28829"/>
    <lineage>
        <taxon>Eukaryota</taxon>
        <taxon>Metazoa</taxon>
        <taxon>Chordata</taxon>
        <taxon>Craniata</taxon>
        <taxon>Vertebrata</taxon>
        <taxon>Euteleostomi</taxon>
        <taxon>Actinopterygii</taxon>
        <taxon>Neopterygii</taxon>
        <taxon>Teleostei</taxon>
        <taxon>Neoteleostei</taxon>
        <taxon>Acanthomorphata</taxon>
        <taxon>Carangaria</taxon>
        <taxon>Pleuronectiformes</taxon>
        <taxon>Pleuronectoidei</taxon>
        <taxon>Soleidae</taxon>
        <taxon>Solea</taxon>
    </lineage>
</organism>
<evidence type="ECO:0000256" key="1">
    <source>
        <dbReference type="SAM" id="SignalP"/>
    </source>
</evidence>
<reference evidence="2 3" key="1">
    <citation type="journal article" date="2021" name="Sci. Rep.">
        <title>Chromosome anchoring in Senegalese sole (Solea senegalensis) reveals sex-associated markers and genome rearrangements in flatfish.</title>
        <authorList>
            <person name="Guerrero-Cozar I."/>
            <person name="Gomez-Garrido J."/>
            <person name="Berbel C."/>
            <person name="Martinez-Blanch J.F."/>
            <person name="Alioto T."/>
            <person name="Claros M.G."/>
            <person name="Gagnaire P.A."/>
            <person name="Manchado M."/>
        </authorList>
    </citation>
    <scope>NUCLEOTIDE SEQUENCE [LARGE SCALE GENOMIC DNA]</scope>
    <source>
        <strain evidence="2">Sse05_10M</strain>
    </source>
</reference>